<comment type="subcellular location">
    <subcellularLocation>
        <location evidence="2">Membrane</location>
    </subcellularLocation>
</comment>
<dbReference type="AlphaFoldDB" id="A0AAD8AE63"/>
<dbReference type="Pfam" id="PF00001">
    <property type="entry name" value="7tm_1"/>
    <property type="match status" value="1"/>
</dbReference>
<dbReference type="InterPro" id="IPR000276">
    <property type="entry name" value="GPCR_Rhodpsn"/>
</dbReference>
<feature type="non-terminal residue" evidence="11">
    <location>
        <position position="1"/>
    </location>
</feature>
<dbReference type="GO" id="GO:0016020">
    <property type="term" value="C:membrane"/>
    <property type="evidence" value="ECO:0007669"/>
    <property type="project" value="UniProtKB-SubCell"/>
</dbReference>
<dbReference type="Gene3D" id="1.20.1070.10">
    <property type="entry name" value="Rhodopsin 7-helix transmembrane proteins"/>
    <property type="match status" value="1"/>
</dbReference>
<dbReference type="InterPro" id="IPR017452">
    <property type="entry name" value="GPCR_Rhodpsn_7TM"/>
</dbReference>
<keyword evidence="6 9" id="KW-1133">Transmembrane helix</keyword>
<accession>A0AAD8AE63</accession>
<reference evidence="11" key="1">
    <citation type="journal article" date="2023" name="IScience">
        <title>Live-bearing cockroach genome reveals convergent evolutionary mechanisms linked to viviparity in insects and beyond.</title>
        <authorList>
            <person name="Fouks B."/>
            <person name="Harrison M.C."/>
            <person name="Mikhailova A.A."/>
            <person name="Marchal E."/>
            <person name="English S."/>
            <person name="Carruthers M."/>
            <person name="Jennings E.C."/>
            <person name="Chiamaka E.L."/>
            <person name="Frigard R.A."/>
            <person name="Pippel M."/>
            <person name="Attardo G.M."/>
            <person name="Benoit J.B."/>
            <person name="Bornberg-Bauer E."/>
            <person name="Tobe S.S."/>
        </authorList>
    </citation>
    <scope>NUCLEOTIDE SEQUENCE</scope>
    <source>
        <strain evidence="11">Stay&amp;Tobe</strain>
    </source>
</reference>
<keyword evidence="7 9" id="KW-0472">Membrane</keyword>
<reference evidence="11" key="2">
    <citation type="submission" date="2023-05" db="EMBL/GenBank/DDBJ databases">
        <authorList>
            <person name="Fouks B."/>
        </authorList>
    </citation>
    <scope>NUCLEOTIDE SEQUENCE</scope>
    <source>
        <strain evidence="11">Stay&amp;Tobe</strain>
        <tissue evidence="11">Testes</tissue>
    </source>
</reference>
<gene>
    <name evidence="11" type="ORF">L9F63_012273</name>
</gene>
<comment type="similarity">
    <text evidence="3">Belongs to the G-protein coupled receptor 1 family.</text>
</comment>
<comment type="function">
    <text evidence="1">Receptor for thyrotropin-releasing hormone (TRH). Upon ligand binding, this G-protein-coupled receptor triggers activation of the phosphatidylinositol (IP3)-calcium-protein kinase C (PKC) pathway.</text>
</comment>
<evidence type="ECO:0000256" key="1">
    <source>
        <dbReference type="ARBA" id="ARBA00004100"/>
    </source>
</evidence>
<feature type="non-terminal residue" evidence="11">
    <location>
        <position position="179"/>
    </location>
</feature>
<proteinExistence type="inferred from homology"/>
<dbReference type="InterPro" id="IPR002120">
    <property type="entry name" value="TRH_rcpt_1"/>
</dbReference>
<feature type="transmembrane region" description="Helical" evidence="9">
    <location>
        <begin position="49"/>
        <end position="73"/>
    </location>
</feature>
<protein>
    <recommendedName>
        <fullName evidence="4">Thyrotropin-releasing hormone receptor</fullName>
    </recommendedName>
    <alternativeName>
        <fullName evidence="8">Thyroliberin receptor</fullName>
    </alternativeName>
</protein>
<evidence type="ECO:0000256" key="4">
    <source>
        <dbReference type="ARBA" id="ARBA00018873"/>
    </source>
</evidence>
<name>A0AAD8AE63_DIPPU</name>
<keyword evidence="12" id="KW-1185">Reference proteome</keyword>
<feature type="transmembrane region" description="Helical" evidence="9">
    <location>
        <begin position="94"/>
        <end position="113"/>
    </location>
</feature>
<dbReference type="PRINTS" id="PR00237">
    <property type="entry name" value="GPCRRHODOPSN"/>
</dbReference>
<organism evidence="11 12">
    <name type="scientific">Diploptera punctata</name>
    <name type="common">Pacific beetle cockroach</name>
    <dbReference type="NCBI Taxonomy" id="6984"/>
    <lineage>
        <taxon>Eukaryota</taxon>
        <taxon>Metazoa</taxon>
        <taxon>Ecdysozoa</taxon>
        <taxon>Arthropoda</taxon>
        <taxon>Hexapoda</taxon>
        <taxon>Insecta</taxon>
        <taxon>Pterygota</taxon>
        <taxon>Neoptera</taxon>
        <taxon>Polyneoptera</taxon>
        <taxon>Dictyoptera</taxon>
        <taxon>Blattodea</taxon>
        <taxon>Blaberoidea</taxon>
        <taxon>Blaberidae</taxon>
        <taxon>Diplopterinae</taxon>
        <taxon>Diploptera</taxon>
    </lineage>
</organism>
<sequence length="179" mass="20496">EFVFRHSDCSASKRWQKKLGLASPSSICGAGLPEGEICQFKLPRHQYLVYFFADLILFYVIPLLLSCVLYTLIARVICSPERPSVQAGTSRIQVVKMLVVVVAVFALLWLPYRGMLVYNSFATLFSKKPFMDLWFLMFAKTCVYINSAINPILYNAMSIKFRRAFHRTLVCVPHTQRGQ</sequence>
<evidence type="ECO:0000256" key="6">
    <source>
        <dbReference type="ARBA" id="ARBA00022989"/>
    </source>
</evidence>
<feature type="transmembrane region" description="Helical" evidence="9">
    <location>
        <begin position="133"/>
        <end position="153"/>
    </location>
</feature>
<evidence type="ECO:0000313" key="12">
    <source>
        <dbReference type="Proteomes" id="UP001233999"/>
    </source>
</evidence>
<evidence type="ECO:0000313" key="11">
    <source>
        <dbReference type="EMBL" id="KAJ9596702.1"/>
    </source>
</evidence>
<evidence type="ECO:0000256" key="7">
    <source>
        <dbReference type="ARBA" id="ARBA00023136"/>
    </source>
</evidence>
<dbReference type="PROSITE" id="PS50262">
    <property type="entry name" value="G_PROTEIN_RECEP_F1_2"/>
    <property type="match status" value="1"/>
</dbReference>
<dbReference type="Proteomes" id="UP001233999">
    <property type="component" value="Unassembled WGS sequence"/>
</dbReference>
<comment type="caution">
    <text evidence="11">The sequence shown here is derived from an EMBL/GenBank/DDBJ whole genome shotgun (WGS) entry which is preliminary data.</text>
</comment>
<evidence type="ECO:0000256" key="9">
    <source>
        <dbReference type="SAM" id="Phobius"/>
    </source>
</evidence>
<dbReference type="PANTHER" id="PTHR46061">
    <property type="entry name" value="THYROTROPIN-RELEASING HORMONE RECEPTOR"/>
    <property type="match status" value="1"/>
</dbReference>
<dbReference type="EMBL" id="JASPKZ010001973">
    <property type="protein sequence ID" value="KAJ9596702.1"/>
    <property type="molecule type" value="Genomic_DNA"/>
</dbReference>
<dbReference type="GO" id="GO:0004997">
    <property type="term" value="F:thyrotropin-releasing hormone receptor activity"/>
    <property type="evidence" value="ECO:0007669"/>
    <property type="project" value="InterPro"/>
</dbReference>
<evidence type="ECO:0000256" key="2">
    <source>
        <dbReference type="ARBA" id="ARBA00004370"/>
    </source>
</evidence>
<evidence type="ECO:0000256" key="5">
    <source>
        <dbReference type="ARBA" id="ARBA00022692"/>
    </source>
</evidence>
<evidence type="ECO:0000259" key="10">
    <source>
        <dbReference type="PROSITE" id="PS50262"/>
    </source>
</evidence>
<dbReference type="SUPFAM" id="SSF81321">
    <property type="entry name" value="Family A G protein-coupled receptor-like"/>
    <property type="match status" value="1"/>
</dbReference>
<keyword evidence="5 9" id="KW-0812">Transmembrane</keyword>
<evidence type="ECO:0000256" key="8">
    <source>
        <dbReference type="ARBA" id="ARBA00032251"/>
    </source>
</evidence>
<feature type="domain" description="G-protein coupled receptors family 1 profile" evidence="10">
    <location>
        <begin position="38"/>
        <end position="154"/>
    </location>
</feature>
<evidence type="ECO:0000256" key="3">
    <source>
        <dbReference type="ARBA" id="ARBA00010663"/>
    </source>
</evidence>
<dbReference type="PANTHER" id="PTHR46061:SF3">
    <property type="entry name" value="THYROTROPIN-RELEASING HORMONE RECEPTOR"/>
    <property type="match status" value="1"/>
</dbReference>